<dbReference type="PANTHER" id="PTHR30121">
    <property type="entry name" value="UNCHARACTERIZED PROTEIN YJGR-RELATED"/>
    <property type="match status" value="1"/>
</dbReference>
<dbReference type="SUPFAM" id="SSF52540">
    <property type="entry name" value="P-loop containing nucleoside triphosphate hydrolases"/>
    <property type="match status" value="1"/>
</dbReference>
<dbReference type="InterPro" id="IPR027417">
    <property type="entry name" value="P-loop_NTPase"/>
</dbReference>
<dbReference type="Pfam" id="PF26449">
    <property type="entry name" value="DUF8128"/>
    <property type="match status" value="1"/>
</dbReference>
<organism evidence="2">
    <name type="scientific">candidate division CPR3 bacterium</name>
    <dbReference type="NCBI Taxonomy" id="2268181"/>
    <lineage>
        <taxon>Bacteria</taxon>
        <taxon>Bacteria division CPR3</taxon>
    </lineage>
</organism>
<proteinExistence type="predicted"/>
<reference evidence="2" key="1">
    <citation type="journal article" date="2020" name="mSystems">
        <title>Genome- and Community-Level Interaction Insights into Carbon Utilization and Element Cycling Functions of Hydrothermarchaeota in Hydrothermal Sediment.</title>
        <authorList>
            <person name="Zhou Z."/>
            <person name="Liu Y."/>
            <person name="Xu W."/>
            <person name="Pan J."/>
            <person name="Luo Z.H."/>
            <person name="Li M."/>
        </authorList>
    </citation>
    <scope>NUCLEOTIDE SEQUENCE [LARGE SCALE GENOMIC DNA]</scope>
    <source>
        <strain evidence="2">SpSt-757</strain>
    </source>
</reference>
<protein>
    <submittedName>
        <fullName evidence="2">Type IV secretory system conjugative DNA transfer family protein</fullName>
    </submittedName>
</protein>
<evidence type="ECO:0000259" key="1">
    <source>
        <dbReference type="Pfam" id="PF26449"/>
    </source>
</evidence>
<accession>A0A7V3JAP5</accession>
<gene>
    <name evidence="2" type="ORF">ENV41_04630</name>
</gene>
<dbReference type="AlphaFoldDB" id="A0A7V3JAP5"/>
<sequence>MPSLIWAVVAFAIAAVLAGILYYFYSQFGAKEVVERALAFKTLLVSLPKEGKPKEGEAPKDFKETISVFEQFLANIYAIGSKQQLSLELITKEGAIYFYVVCPKEIQSLVEKQIYSFYPNAQIEEDPTFRFFKDEQGFIRAAYLNLHKKFIYPLRTYLKLESEPLNAITNALSKLGENSEAAIQIVIRPKTKHWQSACQKEAKRIQEGKKPQSPLVGFLADLGAAAKGGTVSEKSKESYNPPVITPIDEAKIKALQEKGQKSGFDTQIKILTVSPTQEEAEVNLNNILAAFAQFGSPELNHFTPIKPKNLTEAVRSFILKSFNAGPVLTLNTEEIASLIHFPNRFIETPKIHWLLAKRVSAPANLPKEGTLIGLNIYRGETQQVRIKEDDRRRHIYMIGKTGTGKTTLFLQMAESDIKAGKGVGYIDPHGDAVEALLNRIPKERIEDVILFEPADMERPCGLNLLEWKSPEEKDFLVGEWIAIFYKLFDPGRIGIIGPQWEHWGRNAALTVMEQPGGGTLLEIPRLFTDADFREEAISYVKDPVVKSFWEKQMAQTAEFHKSEMLNYFISKFGRFMTNYMMRNIIGQQKSSFDLREVMDNGKILLVNLSKGRVGEINSFLLGLVLVSKIQMAAMSRANIPEAQRRDFYLYVDEFQNFTTDSFISILSEARKYRLCLNVTNQYIAQLDEGIRNAVVGNAGTLITFRVGAHDAEFLEKEFEGLSELDLMNLDNFNAYIKLLIDGVASKPFSLRTIKPAETENRQTGELVRRLSRMKYGRDRSEVEKEIYERARLGGVVE</sequence>
<dbReference type="EMBL" id="DTGG01000141">
    <property type="protein sequence ID" value="HFZ09395.1"/>
    <property type="molecule type" value="Genomic_DNA"/>
</dbReference>
<feature type="domain" description="DUF8128" evidence="1">
    <location>
        <begin position="78"/>
        <end position="353"/>
    </location>
</feature>
<dbReference type="InterPro" id="IPR051162">
    <property type="entry name" value="T4SS_component"/>
</dbReference>
<dbReference type="Gene3D" id="3.40.50.300">
    <property type="entry name" value="P-loop containing nucleotide triphosphate hydrolases"/>
    <property type="match status" value="2"/>
</dbReference>
<name>A0A7V3JAP5_UNCC3</name>
<dbReference type="PANTHER" id="PTHR30121:SF6">
    <property type="entry name" value="SLR6007 PROTEIN"/>
    <property type="match status" value="1"/>
</dbReference>
<dbReference type="InterPro" id="IPR058441">
    <property type="entry name" value="DUF8128"/>
</dbReference>
<evidence type="ECO:0000313" key="2">
    <source>
        <dbReference type="EMBL" id="HFZ09395.1"/>
    </source>
</evidence>
<dbReference type="CDD" id="cd01127">
    <property type="entry name" value="TrwB_TraG_TraD_VirD4"/>
    <property type="match status" value="1"/>
</dbReference>
<comment type="caution">
    <text evidence="2">The sequence shown here is derived from an EMBL/GenBank/DDBJ whole genome shotgun (WGS) entry which is preliminary data.</text>
</comment>